<evidence type="ECO:0000313" key="5">
    <source>
        <dbReference type="EMBL" id="UXI68443.1"/>
    </source>
</evidence>
<protein>
    <submittedName>
        <fullName evidence="5">Insulinase family protein</fullName>
    </submittedName>
</protein>
<gene>
    <name evidence="5" type="ORF">N4264_01970</name>
</gene>
<evidence type="ECO:0000259" key="4">
    <source>
        <dbReference type="Pfam" id="PF05193"/>
    </source>
</evidence>
<dbReference type="Proteomes" id="UP001064632">
    <property type="component" value="Chromosome"/>
</dbReference>
<dbReference type="RefSeq" id="WP_261695403.1">
    <property type="nucleotide sequence ID" value="NZ_CP104694.1"/>
</dbReference>
<organism evidence="5 6">
    <name type="scientific">Tahibacter amnicola</name>
    <dbReference type="NCBI Taxonomy" id="2976241"/>
    <lineage>
        <taxon>Bacteria</taxon>
        <taxon>Pseudomonadati</taxon>
        <taxon>Pseudomonadota</taxon>
        <taxon>Gammaproteobacteria</taxon>
        <taxon>Lysobacterales</taxon>
        <taxon>Rhodanobacteraceae</taxon>
        <taxon>Tahibacter</taxon>
    </lineage>
</organism>
<accession>A0ABY6BGK5</accession>
<feature type="domain" description="Peptidase M16 C-terminal" evidence="4">
    <location>
        <begin position="639"/>
        <end position="816"/>
    </location>
</feature>
<name>A0ABY6BGK5_9GAMM</name>
<feature type="domain" description="Peptidase M16 C-terminal" evidence="4">
    <location>
        <begin position="198"/>
        <end position="372"/>
    </location>
</feature>
<keyword evidence="6" id="KW-1185">Reference proteome</keyword>
<feature type="domain" description="Peptidase M16 N-terminal" evidence="3">
    <location>
        <begin position="483"/>
        <end position="612"/>
    </location>
</feature>
<dbReference type="Pfam" id="PF00675">
    <property type="entry name" value="Peptidase_M16"/>
    <property type="match status" value="2"/>
</dbReference>
<dbReference type="Pfam" id="PF05193">
    <property type="entry name" value="Peptidase_M16_C"/>
    <property type="match status" value="2"/>
</dbReference>
<proteinExistence type="inferred from homology"/>
<evidence type="ECO:0000259" key="3">
    <source>
        <dbReference type="Pfam" id="PF00675"/>
    </source>
</evidence>
<dbReference type="PANTHER" id="PTHR11851">
    <property type="entry name" value="METALLOPROTEASE"/>
    <property type="match status" value="1"/>
</dbReference>
<feature type="chain" id="PRO_5045425852" evidence="2">
    <location>
        <begin position="21"/>
        <end position="912"/>
    </location>
</feature>
<evidence type="ECO:0000313" key="6">
    <source>
        <dbReference type="Proteomes" id="UP001064632"/>
    </source>
</evidence>
<evidence type="ECO:0000256" key="2">
    <source>
        <dbReference type="SAM" id="SignalP"/>
    </source>
</evidence>
<dbReference type="InterPro" id="IPR011765">
    <property type="entry name" value="Pept_M16_N"/>
</dbReference>
<keyword evidence="2" id="KW-0732">Signal</keyword>
<evidence type="ECO:0000256" key="1">
    <source>
        <dbReference type="ARBA" id="ARBA00007261"/>
    </source>
</evidence>
<feature type="signal peptide" evidence="2">
    <location>
        <begin position="1"/>
        <end position="20"/>
    </location>
</feature>
<sequence>MRNTLAFAIGAVLSIATAFAAPTDTIDIPFEKFELPNGLTVVVHEDRKAPVVAVSVWYHVGSKDEKAGKTGFAHLFEHLMFQASENHKDEYFRPFELVGATDMNGTTWLDRTNYFQTVPTTAVDMALWMESDRMGHLLGAVDQKTLDEQRGVVQNEKRQGENEPYGRVWERLQMASFPEGHPYRWETIGSMEDLNAASLDDVKQWFRDYYGAANTTIVLAGDIDAKTAREKMQKYFGDIPAGPPIARRKAWVAARTESTRDHMLDQVAQTRIYRSWNVPQRGTAELTHLQLAAAVLGGSKTSRLYERLVFKDRIADTVDVSVEPFELASLFGLQVDVKSGVEPQRVEQVIAEEWQRFLDKGPTQEELDRVRTAARAGFVRALEKVGGSGKAQVLAESQVYLDDPAAFKRALARMDAATIQDVHAAARQWISKGDYTLQVDPYPAHQTTPSTVDRSKGVPRVTEFPDLAFPAIERGKLKNGIEVVLARRATVPIVQLSMQFHGGYASDKGRKLGTSSFTMGMLDEGTKTLGALDIARRQEELGAAIGAGAGLDNAAVSLNALKSQLKPSLALFADVVRNPGFKEADLERLRGQWLAGIAQEKTEPQSLALRVLPPLVYGEGHPYAIPLTGSGTEASVKALTRADLESWHREYLRPENARILVAGDTTLEEITRELDVVFGDWTVPGTPASKNVIDTVSLQPRPRVYLMDKPGAQQSMILAGEAAPSSRAPNYLEIGTMNSAFGGSFTSRLNMNLREDKHWAYGAGSFLGTAEGQRLFILYAPVQTDKTAESVAEMQREVREVVGKRPLTKEEIEKIKVSDTRELPGRFETIGAVLGAVTDIVRFNRPDDYVQTLKARVEAQDEAAIHAATREVIKPDALTWVIVGDLSKIEAPVRALNIGEVKVIDAEGKVQR</sequence>
<dbReference type="InterPro" id="IPR011249">
    <property type="entry name" value="Metalloenz_LuxS/M16"/>
</dbReference>
<reference evidence="5" key="1">
    <citation type="submission" date="2022-09" db="EMBL/GenBank/DDBJ databases">
        <title>Tahibacter sp. nov., isolated from a fresh water.</title>
        <authorList>
            <person name="Baek J.H."/>
            <person name="Lee J.K."/>
            <person name="Kim J.M."/>
            <person name="Jeon C.O."/>
        </authorList>
    </citation>
    <scope>NUCLEOTIDE SEQUENCE</scope>
    <source>
        <strain evidence="5">W38</strain>
    </source>
</reference>
<feature type="domain" description="Peptidase M16 N-terminal" evidence="3">
    <location>
        <begin position="41"/>
        <end position="177"/>
    </location>
</feature>
<dbReference type="Gene3D" id="3.30.830.10">
    <property type="entry name" value="Metalloenzyme, LuxS/M16 peptidase-like"/>
    <property type="match status" value="4"/>
</dbReference>
<comment type="similarity">
    <text evidence="1">Belongs to the peptidase M16 family.</text>
</comment>
<dbReference type="PANTHER" id="PTHR11851:SF49">
    <property type="entry name" value="MITOCHONDRIAL-PROCESSING PEPTIDASE SUBUNIT ALPHA"/>
    <property type="match status" value="1"/>
</dbReference>
<dbReference type="InterPro" id="IPR007863">
    <property type="entry name" value="Peptidase_M16_C"/>
</dbReference>
<dbReference type="SUPFAM" id="SSF63411">
    <property type="entry name" value="LuxS/MPP-like metallohydrolase"/>
    <property type="match status" value="4"/>
</dbReference>
<dbReference type="InterPro" id="IPR050361">
    <property type="entry name" value="MPP/UQCRC_Complex"/>
</dbReference>
<dbReference type="EMBL" id="CP104694">
    <property type="protein sequence ID" value="UXI68443.1"/>
    <property type="molecule type" value="Genomic_DNA"/>
</dbReference>